<dbReference type="GeneID" id="106498329"/>
<dbReference type="GO" id="GO:0051209">
    <property type="term" value="P:release of sequestered calcium ion into cytosol"/>
    <property type="evidence" value="ECO:0007669"/>
    <property type="project" value="TreeGrafter"/>
</dbReference>
<dbReference type="FunFam" id="1.20.1070.10:FF:000523">
    <property type="entry name" value="5-hydroxytryptamine receptor 2B"/>
    <property type="match status" value="2"/>
</dbReference>
<keyword evidence="7 19" id="KW-1133">Transmembrane helix</keyword>
<keyword evidence="5" id="KW-0085">Behavior</keyword>
<evidence type="ECO:0000256" key="10">
    <source>
        <dbReference type="ARBA" id="ARBA00023136"/>
    </source>
</evidence>
<proteinExistence type="predicted"/>
<dbReference type="InterPro" id="IPR017452">
    <property type="entry name" value="GPCR_Rhodpsn_7TM"/>
</dbReference>
<dbReference type="InterPro" id="IPR000482">
    <property type="entry name" value="5HT2B_rcpt"/>
</dbReference>
<keyword evidence="8" id="KW-0770">Synapse</keyword>
<gene>
    <name evidence="22" type="primary">HTR2B</name>
</gene>
<keyword evidence="13 22" id="KW-0675">Receptor</keyword>
<dbReference type="GO" id="GO:0042310">
    <property type="term" value="P:vasoconstriction"/>
    <property type="evidence" value="ECO:0007669"/>
    <property type="project" value="InterPro"/>
</dbReference>
<dbReference type="GO" id="GO:0004993">
    <property type="term" value="F:G protein-coupled serotonin receptor activity"/>
    <property type="evidence" value="ECO:0007669"/>
    <property type="project" value="InterPro"/>
</dbReference>
<keyword evidence="21" id="KW-1185">Reference proteome</keyword>
<feature type="transmembrane region" description="Helical" evidence="19">
    <location>
        <begin position="279"/>
        <end position="298"/>
    </location>
</feature>
<dbReference type="GO" id="GO:0007507">
    <property type="term" value="P:heart development"/>
    <property type="evidence" value="ECO:0007669"/>
    <property type="project" value="InterPro"/>
</dbReference>
<dbReference type="PRINTS" id="PR00237">
    <property type="entry name" value="GPCRRHODOPSN"/>
</dbReference>
<keyword evidence="3" id="KW-1003">Cell membrane</keyword>
<accession>A0A8B7JVC1</accession>
<dbReference type="GO" id="GO:0007210">
    <property type="term" value="P:serotonin receptor signaling pathway"/>
    <property type="evidence" value="ECO:0007669"/>
    <property type="project" value="TreeGrafter"/>
</dbReference>
<sequence length="396" mass="44560">MSYLLHFLNGSGAGNGSLSPLSVTGEPKENYPNDEQGNKVRWAALLILLVIIPTIGGNILVILAVSLEKKLQYATNYFLTSLAVADLLVGLFVMPIALLIILFGIAIPIPIRGIEDGNGNYKNITCVLMPDRFHDFILYGSVAAFFIPLAIMIVTYFLTIQVLRKKAYLINKPPQRFTWSTVSTVFQRDITPLSSPEKMAMLNGSRKDKTLSNDMPVCRMSTIGRKSMQTITNEQRASKVLGIVFFLFLLMWCPFFITNISSVLCNSCNKEVFQRLMEIFVWIGYVSSGVNPLVYTLFNKTFREAFSRYITCNYRTTKPVKALRKCSSRISFRNSVAENSKLFVMHGMRNGINPIMYQSPMRLRSSPIQASSAILLDTLLLTENEVDKTEEQVSYV</sequence>
<dbReference type="PANTHER" id="PTHR24247">
    <property type="entry name" value="5-HYDROXYTRYPTAMINE RECEPTOR"/>
    <property type="match status" value="1"/>
</dbReference>
<evidence type="ECO:0000256" key="15">
    <source>
        <dbReference type="ARBA" id="ARBA00023224"/>
    </source>
</evidence>
<dbReference type="CTD" id="3357"/>
<dbReference type="GO" id="GO:0030425">
    <property type="term" value="C:dendrite"/>
    <property type="evidence" value="ECO:0007669"/>
    <property type="project" value="TreeGrafter"/>
</dbReference>
<dbReference type="GO" id="GO:0007187">
    <property type="term" value="P:G protein-coupled receptor signaling pathway, coupled to cyclic nucleotide second messenger"/>
    <property type="evidence" value="ECO:0007669"/>
    <property type="project" value="TreeGrafter"/>
</dbReference>
<dbReference type="GO" id="GO:0051378">
    <property type="term" value="F:serotonin binding"/>
    <property type="evidence" value="ECO:0007669"/>
    <property type="project" value="UniProtKB-ARBA"/>
</dbReference>
<evidence type="ECO:0000259" key="20">
    <source>
        <dbReference type="PROSITE" id="PS50262"/>
    </source>
</evidence>
<dbReference type="GO" id="GO:0005886">
    <property type="term" value="C:plasma membrane"/>
    <property type="evidence" value="ECO:0007669"/>
    <property type="project" value="UniProtKB-SubCell"/>
</dbReference>
<dbReference type="AlphaFoldDB" id="A0A8B7JVC1"/>
<dbReference type="InterPro" id="IPR000276">
    <property type="entry name" value="GPCR_Rhodpsn"/>
</dbReference>
<keyword evidence="10 19" id="KW-0472">Membrane</keyword>
<feature type="transmembrane region" description="Helical" evidence="19">
    <location>
        <begin position="77"/>
        <end position="107"/>
    </location>
</feature>
<evidence type="ECO:0000256" key="9">
    <source>
        <dbReference type="ARBA" id="ARBA00023040"/>
    </source>
</evidence>
<keyword evidence="11" id="KW-0564">Palmitate</keyword>
<dbReference type="PANTHER" id="PTHR24247:SF31">
    <property type="entry name" value="5-HYDROXYTRYPTAMINE RECEPTOR 2B"/>
    <property type="match status" value="1"/>
</dbReference>
<evidence type="ECO:0000256" key="12">
    <source>
        <dbReference type="ARBA" id="ARBA00023157"/>
    </source>
</evidence>
<evidence type="ECO:0000256" key="3">
    <source>
        <dbReference type="ARBA" id="ARBA00022475"/>
    </source>
</evidence>
<comment type="subcellular location">
    <subcellularLocation>
        <location evidence="1">Cell membrane</location>
        <topology evidence="1">Multi-pass membrane protein</topology>
    </subcellularLocation>
    <subcellularLocation>
        <location evidence="18">Synapse</location>
        <location evidence="18">Synaptosome</location>
    </subcellularLocation>
</comment>
<dbReference type="GO" id="GO:0050795">
    <property type="term" value="P:regulation of behavior"/>
    <property type="evidence" value="ECO:0007669"/>
    <property type="project" value="InterPro"/>
</dbReference>
<dbReference type="PRINTS" id="PR00651">
    <property type="entry name" value="5HT2BRECEPTR"/>
</dbReference>
<evidence type="ECO:0000256" key="11">
    <source>
        <dbReference type="ARBA" id="ARBA00023139"/>
    </source>
</evidence>
<evidence type="ECO:0000256" key="2">
    <source>
        <dbReference type="ARBA" id="ARBA00017581"/>
    </source>
</evidence>
<dbReference type="GO" id="GO:0030594">
    <property type="term" value="F:neurotransmitter receptor activity"/>
    <property type="evidence" value="ECO:0007669"/>
    <property type="project" value="TreeGrafter"/>
</dbReference>
<evidence type="ECO:0000256" key="5">
    <source>
        <dbReference type="ARBA" id="ARBA00022610"/>
    </source>
</evidence>
<keyword evidence="14" id="KW-0325">Glycoprotein</keyword>
<dbReference type="GO" id="GO:0006939">
    <property type="term" value="P:smooth muscle contraction"/>
    <property type="evidence" value="ECO:0007669"/>
    <property type="project" value="InterPro"/>
</dbReference>
<evidence type="ECO:0000256" key="13">
    <source>
        <dbReference type="ARBA" id="ARBA00023170"/>
    </source>
</evidence>
<evidence type="ECO:0000256" key="8">
    <source>
        <dbReference type="ARBA" id="ARBA00023018"/>
    </source>
</evidence>
<dbReference type="Proteomes" id="UP001652627">
    <property type="component" value="Chromosome 9"/>
</dbReference>
<evidence type="ECO:0000256" key="16">
    <source>
        <dbReference type="ARBA" id="ARBA00023288"/>
    </source>
</evidence>
<evidence type="ECO:0000256" key="14">
    <source>
        <dbReference type="ARBA" id="ARBA00023180"/>
    </source>
</evidence>
<keyword evidence="6 19" id="KW-0812">Transmembrane</keyword>
<dbReference type="PROSITE" id="PS50262">
    <property type="entry name" value="G_PROTEIN_RECEP_F1_2"/>
    <property type="match status" value="1"/>
</dbReference>
<dbReference type="SUPFAM" id="SSF81321">
    <property type="entry name" value="Family A G protein-coupled receptor-like"/>
    <property type="match status" value="1"/>
</dbReference>
<evidence type="ECO:0000256" key="6">
    <source>
        <dbReference type="ARBA" id="ARBA00022692"/>
    </source>
</evidence>
<feature type="transmembrane region" description="Helical" evidence="19">
    <location>
        <begin position="136"/>
        <end position="158"/>
    </location>
</feature>
<dbReference type="GO" id="GO:0007208">
    <property type="term" value="P:phospholipase C-activating serotonin receptor signaling pathway"/>
    <property type="evidence" value="ECO:0007669"/>
    <property type="project" value="TreeGrafter"/>
</dbReference>
<dbReference type="GO" id="GO:0007268">
    <property type="term" value="P:chemical synaptic transmission"/>
    <property type="evidence" value="ECO:0007669"/>
    <property type="project" value="TreeGrafter"/>
</dbReference>
<keyword evidence="16" id="KW-0449">Lipoprotein</keyword>
<evidence type="ECO:0000256" key="19">
    <source>
        <dbReference type="SAM" id="Phobius"/>
    </source>
</evidence>
<feature type="domain" description="G-protein coupled receptors family 1 profile" evidence="20">
    <location>
        <begin position="63"/>
        <end position="295"/>
    </location>
</feature>
<name>A0A8B7JVC1_9AVES</name>
<evidence type="ECO:0000256" key="17">
    <source>
        <dbReference type="ARBA" id="ARBA00032260"/>
    </source>
</evidence>
<evidence type="ECO:0000256" key="1">
    <source>
        <dbReference type="ARBA" id="ARBA00004651"/>
    </source>
</evidence>
<dbReference type="GO" id="GO:0045202">
    <property type="term" value="C:synapse"/>
    <property type="evidence" value="ECO:0007669"/>
    <property type="project" value="UniProtKB-SubCell"/>
</dbReference>
<protein>
    <recommendedName>
        <fullName evidence="2">5-hydroxytryptamine receptor 2B</fullName>
    </recommendedName>
    <alternativeName>
        <fullName evidence="17">Serotonin receptor 2B</fullName>
    </alternativeName>
</protein>
<reference evidence="22" key="1">
    <citation type="submission" date="2025-08" db="UniProtKB">
        <authorList>
            <consortium name="RefSeq"/>
        </authorList>
    </citation>
    <scope>IDENTIFICATION</scope>
    <source>
        <tissue evidence="22">Blood</tissue>
    </source>
</reference>
<evidence type="ECO:0000256" key="4">
    <source>
        <dbReference type="ARBA" id="ARBA00022599"/>
    </source>
</evidence>
<feature type="transmembrane region" description="Helical" evidence="19">
    <location>
        <begin position="42"/>
        <end position="65"/>
    </location>
</feature>
<evidence type="ECO:0000256" key="18">
    <source>
        <dbReference type="ARBA" id="ARBA00034102"/>
    </source>
</evidence>
<evidence type="ECO:0000256" key="7">
    <source>
        <dbReference type="ARBA" id="ARBA00022989"/>
    </source>
</evidence>
<dbReference type="RefSeq" id="XP_013815001.1">
    <property type="nucleotide sequence ID" value="XM_013959547.2"/>
</dbReference>
<dbReference type="SMART" id="SM01381">
    <property type="entry name" value="7TM_GPCR_Srsx"/>
    <property type="match status" value="1"/>
</dbReference>
<keyword evidence="12" id="KW-1015">Disulfide bond</keyword>
<dbReference type="Gene3D" id="1.20.1070.10">
    <property type="entry name" value="Rhodopsin 7-helix transmembrane proteins"/>
    <property type="match status" value="2"/>
</dbReference>
<keyword evidence="15" id="KW-0807">Transducer</keyword>
<feature type="transmembrane region" description="Helical" evidence="19">
    <location>
        <begin position="240"/>
        <end position="259"/>
    </location>
</feature>
<keyword evidence="9" id="KW-0297">G-protein coupled receptor</keyword>
<keyword evidence="4" id="KW-0771">Synaptosome</keyword>
<evidence type="ECO:0000313" key="21">
    <source>
        <dbReference type="Proteomes" id="UP001652627"/>
    </source>
</evidence>
<dbReference type="Pfam" id="PF00001">
    <property type="entry name" value="7tm_1"/>
    <property type="match status" value="2"/>
</dbReference>
<evidence type="ECO:0000313" key="22">
    <source>
        <dbReference type="RefSeq" id="XP_013815001.1"/>
    </source>
</evidence>
<organism evidence="21 22">
    <name type="scientific">Apteryx mantelli</name>
    <name type="common">North Island brown kiwi</name>
    <dbReference type="NCBI Taxonomy" id="2696672"/>
    <lineage>
        <taxon>Eukaryota</taxon>
        <taxon>Metazoa</taxon>
        <taxon>Chordata</taxon>
        <taxon>Craniata</taxon>
        <taxon>Vertebrata</taxon>
        <taxon>Euteleostomi</taxon>
        <taxon>Archelosauria</taxon>
        <taxon>Archosauria</taxon>
        <taxon>Dinosauria</taxon>
        <taxon>Saurischia</taxon>
        <taxon>Theropoda</taxon>
        <taxon>Coelurosauria</taxon>
        <taxon>Aves</taxon>
        <taxon>Palaeognathae</taxon>
        <taxon>Apterygiformes</taxon>
        <taxon>Apterygidae</taxon>
        <taxon>Apteryx</taxon>
    </lineage>
</organism>